<name>A9NPZ3_PICSI</name>
<evidence type="ECO:0000256" key="3">
    <source>
        <dbReference type="ARBA" id="ARBA00023242"/>
    </source>
</evidence>
<feature type="compositionally biased region" description="Polar residues" evidence="4">
    <location>
        <begin position="126"/>
        <end position="137"/>
    </location>
</feature>
<accession>A9NPZ3</accession>
<comment type="similarity">
    <text evidence="2">Belongs to the NPR1-interactor family.</text>
</comment>
<reference evidence="5" key="1">
    <citation type="journal article" date="2008" name="BMC Genomics">
        <title>A conifer genomics resource of 200,000 spruce (Picea spp.) ESTs and 6,464 high-quality, sequence-finished full-length cDNAs for Sitka spruce (Picea sitchensis).</title>
        <authorList>
            <person name="Ralph S.G."/>
            <person name="Chun H.J."/>
            <person name="Kolosova N."/>
            <person name="Cooper D."/>
            <person name="Oddy C."/>
            <person name="Ritland C.E."/>
            <person name="Kirkpatrick R."/>
            <person name="Moore R."/>
            <person name="Barber S."/>
            <person name="Holt R.A."/>
            <person name="Jones S.J."/>
            <person name="Marra M.A."/>
            <person name="Douglas C.J."/>
            <person name="Ritland K."/>
            <person name="Bohlmann J."/>
        </authorList>
    </citation>
    <scope>NUCLEOTIDE SEQUENCE</scope>
    <source>
        <tissue evidence="5">Bark</tissue>
    </source>
</reference>
<proteinExistence type="evidence at transcript level"/>
<feature type="compositionally biased region" description="Basic and acidic residues" evidence="4">
    <location>
        <begin position="101"/>
        <end position="111"/>
    </location>
</feature>
<protein>
    <submittedName>
        <fullName evidence="5">Uncharacterized protein</fullName>
    </submittedName>
</protein>
<evidence type="ECO:0000256" key="2">
    <source>
        <dbReference type="ARBA" id="ARBA00009937"/>
    </source>
</evidence>
<evidence type="ECO:0000256" key="1">
    <source>
        <dbReference type="ARBA" id="ARBA00004123"/>
    </source>
</evidence>
<comment type="subcellular location">
    <subcellularLocation>
        <location evidence="1">Nucleus</location>
    </subcellularLocation>
</comment>
<dbReference type="EMBL" id="EF083356">
    <property type="protein sequence ID" value="ABK22704.1"/>
    <property type="molecule type" value="mRNA"/>
</dbReference>
<dbReference type="Pfam" id="PF15699">
    <property type="entry name" value="NPR1_interact"/>
    <property type="match status" value="1"/>
</dbReference>
<dbReference type="OMA" id="RNGTHDI"/>
<feature type="region of interest" description="Disordered" evidence="4">
    <location>
        <begin position="1"/>
        <end position="36"/>
    </location>
</feature>
<feature type="region of interest" description="Disordered" evidence="4">
    <location>
        <begin position="101"/>
        <end position="159"/>
    </location>
</feature>
<organism evidence="5">
    <name type="scientific">Picea sitchensis</name>
    <name type="common">Sitka spruce</name>
    <name type="synonym">Pinus sitchensis</name>
    <dbReference type="NCBI Taxonomy" id="3332"/>
    <lineage>
        <taxon>Eukaryota</taxon>
        <taxon>Viridiplantae</taxon>
        <taxon>Streptophyta</taxon>
        <taxon>Embryophyta</taxon>
        <taxon>Tracheophyta</taxon>
        <taxon>Spermatophyta</taxon>
        <taxon>Pinopsida</taxon>
        <taxon>Pinidae</taxon>
        <taxon>Conifers I</taxon>
        <taxon>Pinales</taxon>
        <taxon>Pinaceae</taxon>
        <taxon>Picea</taxon>
    </lineage>
</organism>
<dbReference type="InterPro" id="IPR031425">
    <property type="entry name" value="NPR1/NH1-interacting"/>
</dbReference>
<dbReference type="GO" id="GO:0010112">
    <property type="term" value="P:regulation of systemic acquired resistance"/>
    <property type="evidence" value="ECO:0007669"/>
    <property type="project" value="InterPro"/>
</dbReference>
<evidence type="ECO:0000313" key="5">
    <source>
        <dbReference type="EMBL" id="ABK22704.1"/>
    </source>
</evidence>
<dbReference type="GO" id="GO:0005634">
    <property type="term" value="C:nucleus"/>
    <property type="evidence" value="ECO:0007669"/>
    <property type="project" value="UniProtKB-SubCell"/>
</dbReference>
<dbReference type="AlphaFoldDB" id="A9NPZ3"/>
<sequence length="159" mass="17978">MEESKETATKLPLEPSLPWIRNTEEAEDDTLGPIPKRRCTGRDGGDSFEEFFALLQRIQATQRNCFRTRNHLNRQEPAAKCAQTVASKACWRPSFEWEDFSSHRNGTHDIDSSDGQVLQKEEARPASNNMKQPSRKATPNPDLEGLDLNNLPAGLPLFQ</sequence>
<keyword evidence="3" id="KW-0539">Nucleus</keyword>
<evidence type="ECO:0000256" key="4">
    <source>
        <dbReference type="SAM" id="MobiDB-lite"/>
    </source>
</evidence>